<dbReference type="OrthoDB" id="10343105at2759"/>
<evidence type="ECO:0000256" key="1">
    <source>
        <dbReference type="SAM" id="MobiDB-lite"/>
    </source>
</evidence>
<dbReference type="EMBL" id="LUCH01001157">
    <property type="protein sequence ID" value="KAF5403555.1"/>
    <property type="molecule type" value="Genomic_DNA"/>
</dbReference>
<gene>
    <name evidence="2" type="ORF">PHET_02807</name>
</gene>
<feature type="compositionally biased region" description="Basic and acidic residues" evidence="1">
    <location>
        <begin position="1945"/>
        <end position="1958"/>
    </location>
</feature>
<accession>A0A8J4WTE7</accession>
<feature type="region of interest" description="Disordered" evidence="1">
    <location>
        <begin position="2471"/>
        <end position="2517"/>
    </location>
</feature>
<keyword evidence="3" id="KW-1185">Reference proteome</keyword>
<protein>
    <submittedName>
        <fullName evidence="2">Uncharacterized protein</fullName>
    </submittedName>
</protein>
<reference evidence="2" key="1">
    <citation type="submission" date="2019-05" db="EMBL/GenBank/DDBJ databases">
        <title>Annotation for the trematode Paragonimus heterotremus.</title>
        <authorList>
            <person name="Choi Y.-J."/>
        </authorList>
    </citation>
    <scope>NUCLEOTIDE SEQUENCE</scope>
    <source>
        <strain evidence="2">LC</strain>
    </source>
</reference>
<feature type="compositionally biased region" description="Polar residues" evidence="1">
    <location>
        <begin position="1853"/>
        <end position="1862"/>
    </location>
</feature>
<feature type="region of interest" description="Disordered" evidence="1">
    <location>
        <begin position="1853"/>
        <end position="1883"/>
    </location>
</feature>
<sequence length="2798" mass="313807">MDFELILLRIQHFIEQCGTCNEGGYSYTDKSLHWTVALDPFDSDCHAGCRQQDPHICTICSPDVPPCLNWASTKLPIGPRRHSDSTLVDLQPDLWSRNASITLKCFARYSKTTESFATLMSDFNCSAPFTSLENISKPFDTHCLRRLYILFHHLGRSVRQQPYVRVVLLFLECLRRTVRLCIQTVDCWISSESLNRNQLIVLALLCDCFTVLINQLCQFYQPGYCTISLKSSALCVPTLTRFVSRTIPRLIRRTWFDCSDSVAPLWVPLMRGLLRLLAIRIFNDSIEHTSDLVTGCCVALRTIPPNSHGIQLCRFLLHELVDSSFVTFPPNSFKCDILSRFFICCLRDLPCDLVNYLIDLFYCHFSTEFPANSLGAYNNNEFIFCLWLLLLRTPKNANPRLLRFFFVLLNNLPFAQLDFCLPVMLSGLTEQLLVESSTAPLLTFLSSLLVCAFGLLTRHARHLLLTSLLRTVFLPLCLRLPTDRWHTEFGLLFFDQCWVQSLGAYDAYSHETIKLAMACLACVDTDDHTVSLAAGVRQWPTLWATVIKSLVHLLRKPVGPVIVQIGQGMMIQLWHYMIDCLLRLLLWQLQREELSSSNSCSHETDSTHPSNPLDLVWSELVQLVLSPGIVRSQSPCLPPSASSSVPVVMIHDVRLYLLHQLHSIKLGSRNMSLLDQSIEHIRDVVHEECERLRLPFESTNDSSEWCNRFCVRIWYPLLVLLESQHNSDEHSDKYTCILLNLFINPLWSTMQLHNSDADHLLFDCLLPCLLNYRTHPDNTSNFLTVPSLLVFVTRLILRLTPECGNLAIQQSCVPVYHGQTRWMRCIIMLASKLANASMCHQSELHSLLNESLDMLTHHTPCSTVGVAITQLMRSICMRNRSEALSGGQLAVQLSPGQLEQILRTIQRLLKQKDDVLRCRCDQTDRSKTLLLTSRLIQLLVDWIKCSDPLAPSHYTRWPSSFDIVTPPPSCLDAEPCTLSFRRYSFALACLCPPNLHLDLSSSSCLSSVFDQFTQPSHLNPYSDLDNALQSGLMLSTWIRLTQSDSSPPSFPVLDQASFSSSLKHGDLIHLVSLESVSKFTNACTNTTENPFYAHLCSDWSLQVWISVRSATFHIRAHRLSQITQSGDGDPVLFTNDSWIPLPCLAVGFCDKHSWHHVLLHFRCSSDSNSVEVILASCGGHSQSVLLDLRTNRDVSCNLTDNKVEQSAPPHPSSVVLFYLGHRTNEFNQIPVLELGNMLLFAMDSTNPTKSSVEHEVQRLSLGLTLLSPDWLGYLDSLECGARYTNTAWCILHNLVRRSFSVEARDSSMERSACLLRTGTEWLLSSNGWFTLVREVLQISLIGVYSTASPSRIFFRSVGSNVLRPNSVECPSAAIGDLNWLLNEDHSVPLFTLANAPQLNINDPVNSVEFPEPRLVPSRLTGQRSVDVNLAFAPHGGIEVAFWLLGQVVCDETESFSACASFLQADCLELLFTLLDRSTVAAVQFCAPALPDPGVEIAVDNRRERTTDVLPLSVGHCLLARLIKHPRFAASFHRVIKVFSDQLFISLPTSVCHENERGRSESIQLLWNPSLLRCLMLFAPTQFWLPTTSLTSSQFVSKGLLPHTLRLLTQVLQSNSPSAFASTTAFFLDRWQLLSVACASLREHFLELSLLCSSEGPDMIERHRHAALSFLMKLIRTRLVWLPPEPTASVYLDLESRWSVGHAVRSLFTRLFRSVISLDADLYLTATEHVFATHEDSDDDGGQITISSRDNGTIHHHSDPTWLWWHQRVAFCVQSEQWEIWPQSVQPRSTSLTDILCEERVSPMLQSGLETAVKSTCQFTPNTATISSDNEMTTRQPEMLSCISLSLFNLANHNTPAMQSPSDVNEKDEQNSQPAEECLQVGEKAQSDESLISSSWSIHEPVAANDLAEHKLDVTWTVDHLQAVPNTSNEELSTAISQLPTQIDRSVKETRTTRGHTDLDDVSPALSKSPNPKPVWSHNLSDCDRNQKIASALIFCLDSAWIYALNCHNQATSVSKHSLGVDSCAYKVDCSAAMHLHLITNLCPPLWFVHSLLEHSSVRIREAGLNGYRVWLRHAMLTTFSGNHQKLDRPLPSASRLSSLLASKLLKPSPPVLPSYEVQQTKSTLVGRHLCSSGLLNRAFDLVLDAMDCSPVIDLADLNQQPSECEPGSACDTLSYLCSTEQMNSKLFMDPFDSSDKLCPQQSDHISYLDYSLPLLLSSLVASSVDAMMSLHVKCEQSPSQLASYTKEVDLCAAGLTAITKLLQYPEPCLLPSVLKAGLLPALYQLSRVLEMGVINLVSEKTEAAVCCLLTSLSRLLGRVTGWLIHDSSFCHVNEHDVYASADFRFSRVTDLIRQLLVLDPSGSGQSIKPQVRGVDPGPVSRCLVRRMLYTLLDTSRHRLEQLANHSPTANERVTAADSSKIKQLFDQLTWTVNNTVDVLTYTAAWENEMSIFLKAFVPCLVSTSQCPRRYRSSRPRRLARSPSGPLNSKYSHRSPSCLPPSCPDDSQGPRHPPIISRSHLSSDKIDHLHELPETANNPFENFQQSLDQALVTSLFSIAASIQNGTLIPVTANQLGPISASDCLTVFCKAIGRMLVAKTQPPMLDVALDPVATYLLKLSNEEPRLLCACLASLPRLFSLVFWNNLSCLESGLLNLMTSEELLSFHLPIYRPNSEVGYHRQSRVQNSSHHETVRSASLSRLTKDYAIGLVFRRLEELFHTVRSLLTLQPDTYRLRFSSEARTAHHALDRLGPTDPSINRQRNLLILSQVKTQEQWSMTLPPGLGQFSTTRPTGLTLRVGM</sequence>
<name>A0A8J4WTE7_9TREM</name>
<evidence type="ECO:0000313" key="3">
    <source>
        <dbReference type="Proteomes" id="UP000748531"/>
    </source>
</evidence>
<dbReference type="Proteomes" id="UP000748531">
    <property type="component" value="Unassembled WGS sequence"/>
</dbReference>
<comment type="caution">
    <text evidence="2">The sequence shown here is derived from an EMBL/GenBank/DDBJ whole genome shotgun (WGS) entry which is preliminary data.</text>
</comment>
<organism evidence="2 3">
    <name type="scientific">Paragonimus heterotremus</name>
    <dbReference type="NCBI Taxonomy" id="100268"/>
    <lineage>
        <taxon>Eukaryota</taxon>
        <taxon>Metazoa</taxon>
        <taxon>Spiralia</taxon>
        <taxon>Lophotrochozoa</taxon>
        <taxon>Platyhelminthes</taxon>
        <taxon>Trematoda</taxon>
        <taxon>Digenea</taxon>
        <taxon>Plagiorchiida</taxon>
        <taxon>Troglotremata</taxon>
        <taxon>Troglotrematidae</taxon>
        <taxon>Paragonimus</taxon>
    </lineage>
</organism>
<evidence type="ECO:0000313" key="2">
    <source>
        <dbReference type="EMBL" id="KAF5403555.1"/>
    </source>
</evidence>
<feature type="region of interest" description="Disordered" evidence="1">
    <location>
        <begin position="1945"/>
        <end position="1973"/>
    </location>
</feature>
<proteinExistence type="predicted"/>